<dbReference type="SUPFAM" id="SSF47090">
    <property type="entry name" value="PGBD-like"/>
    <property type="match status" value="1"/>
</dbReference>
<dbReference type="InterPro" id="IPR003593">
    <property type="entry name" value="AAA+_ATPase"/>
</dbReference>
<feature type="compositionally biased region" description="Low complexity" evidence="1">
    <location>
        <begin position="339"/>
        <end position="357"/>
    </location>
</feature>
<dbReference type="SMART" id="SM00382">
    <property type="entry name" value="AAA"/>
    <property type="match status" value="1"/>
</dbReference>
<dbReference type="PANTHER" id="PTHR35894">
    <property type="entry name" value="GENERAL SECRETION PATHWAY PROTEIN A-RELATED"/>
    <property type="match status" value="1"/>
</dbReference>
<organism evidence="4 5">
    <name type="scientific">Vreelandella lionensis</name>
    <dbReference type="NCBI Taxonomy" id="1144478"/>
    <lineage>
        <taxon>Bacteria</taxon>
        <taxon>Pseudomonadati</taxon>
        <taxon>Pseudomonadota</taxon>
        <taxon>Gammaproteobacteria</taxon>
        <taxon>Oceanospirillales</taxon>
        <taxon>Halomonadaceae</taxon>
        <taxon>Vreelandella</taxon>
    </lineage>
</organism>
<protein>
    <submittedName>
        <fullName evidence="4">AAA family ATPase</fullName>
    </submittedName>
</protein>
<accession>A0ABW8BSU4</accession>
<dbReference type="SUPFAM" id="SSF52540">
    <property type="entry name" value="P-loop containing nucleoside triphosphate hydrolases"/>
    <property type="match status" value="1"/>
</dbReference>
<dbReference type="Gene3D" id="3.40.50.300">
    <property type="entry name" value="P-loop containing nucleotide triphosphate hydrolases"/>
    <property type="match status" value="1"/>
</dbReference>
<name>A0ABW8BSU4_9GAMM</name>
<proteinExistence type="predicted"/>
<dbReference type="InterPro" id="IPR049945">
    <property type="entry name" value="AAA_22"/>
</dbReference>
<keyword evidence="2" id="KW-0472">Membrane</keyword>
<sequence length="542" mass="59071">MSSGFPLSAYLQHLGFTRNPFPVTPDEHGIFFSARLAEQFTELLHFIEQRKGFMLVTGDVGVGKTTLSRALLTRLAEQGACTALVFNTFLQGADLLRAINRDFGVTAAGDSLEAQLQALNTWLLQQHEKGRNCVLILDDAQGLDVPSLELVRQLSNLEASQAKLLQIVMVAQPEIHLTLDRHDMRQLASRIALRLELTPLTLNELDVYLHHRLQWAGCPEVLTVDRSALRRLHRYSMGYIRRVHILLDRCLYGLVATGTTRISAGLVDTAAKELSLVLAPKRRAYRSLVMGSVLVMGGVAGAVGLAAVAGYPLDLLSTPSTPIVEVPPQQAGIDLQAEPQKAVPQPQSQSQQQATPQEAVVQAVVSQEASQEATQNVHQEAASTTEQQEAVQVVDFAWQAFTATYTPLPPVEAPPQHWADVVEWLPARSEEQPWVPVLLPSEWEQGCNDQPLYPLSDGRLALFQSVLPVAPQPFGEEGEPLFALQLALVERLLLAPEAVDGVMGPRTANALAQFQKQSGLLASGQPDAETSYLLSCLGEGGL</sequence>
<evidence type="ECO:0000313" key="5">
    <source>
        <dbReference type="Proteomes" id="UP001614338"/>
    </source>
</evidence>
<gene>
    <name evidence="4" type="ORF">ACIGG6_09740</name>
</gene>
<dbReference type="InterPro" id="IPR027417">
    <property type="entry name" value="P-loop_NTPase"/>
</dbReference>
<dbReference type="RefSeq" id="WP_399844182.1">
    <property type="nucleotide sequence ID" value="NZ_JBITWC010000013.1"/>
</dbReference>
<dbReference type="Proteomes" id="UP001614338">
    <property type="component" value="Unassembled WGS sequence"/>
</dbReference>
<dbReference type="PANTHER" id="PTHR35894:SF5">
    <property type="entry name" value="MU-LIKE PROPHAGE FLUMU DNA TRANSPOSITION PROTEIN B"/>
    <property type="match status" value="1"/>
</dbReference>
<feature type="domain" description="AAA+ ATPase" evidence="3">
    <location>
        <begin position="50"/>
        <end position="201"/>
    </location>
</feature>
<keyword evidence="2" id="KW-0812">Transmembrane</keyword>
<keyword evidence="2" id="KW-1133">Transmembrane helix</keyword>
<feature type="region of interest" description="Disordered" evidence="1">
    <location>
        <begin position="337"/>
        <end position="357"/>
    </location>
</feature>
<dbReference type="Pfam" id="PF13401">
    <property type="entry name" value="AAA_22"/>
    <property type="match status" value="1"/>
</dbReference>
<keyword evidence="5" id="KW-1185">Reference proteome</keyword>
<dbReference type="InterPro" id="IPR036365">
    <property type="entry name" value="PGBD-like_sf"/>
</dbReference>
<dbReference type="Gene3D" id="1.10.101.10">
    <property type="entry name" value="PGBD-like superfamily/PGBD"/>
    <property type="match status" value="1"/>
</dbReference>
<dbReference type="InterPro" id="IPR052026">
    <property type="entry name" value="ExeA_AAA_ATPase_DNA-bind"/>
</dbReference>
<evidence type="ECO:0000313" key="4">
    <source>
        <dbReference type="EMBL" id="MFI8750274.1"/>
    </source>
</evidence>
<evidence type="ECO:0000256" key="1">
    <source>
        <dbReference type="SAM" id="MobiDB-lite"/>
    </source>
</evidence>
<dbReference type="Pfam" id="PF01471">
    <property type="entry name" value="PG_binding_1"/>
    <property type="match status" value="1"/>
</dbReference>
<reference evidence="4 5" key="1">
    <citation type="submission" date="2024-10" db="EMBL/GenBank/DDBJ databases">
        <title>The Natural Products Discovery Center: Release of the First 8490 Sequenced Strains for Exploring Actinobacteria Biosynthetic Diversity.</title>
        <authorList>
            <person name="Kalkreuter E."/>
            <person name="Kautsar S.A."/>
            <person name="Yang D."/>
            <person name="Bader C.D."/>
            <person name="Teijaro C.N."/>
            <person name="Fluegel L."/>
            <person name="Davis C.M."/>
            <person name="Simpson J.R."/>
            <person name="Lauterbach L."/>
            <person name="Steele A.D."/>
            <person name="Gui C."/>
            <person name="Meng S."/>
            <person name="Li G."/>
            <person name="Viehrig K."/>
            <person name="Ye F."/>
            <person name="Su P."/>
            <person name="Kiefer A.F."/>
            <person name="Nichols A."/>
            <person name="Cepeda A.J."/>
            <person name="Yan W."/>
            <person name="Fan B."/>
            <person name="Jiang Y."/>
            <person name="Adhikari A."/>
            <person name="Zheng C.-J."/>
            <person name="Schuster L."/>
            <person name="Cowan T.M."/>
            <person name="Smanski M.J."/>
            <person name="Chevrette M.G."/>
            <person name="De Carvalho L.P.S."/>
            <person name="Shen B."/>
        </authorList>
    </citation>
    <scope>NUCLEOTIDE SEQUENCE [LARGE SCALE GENOMIC DNA]</scope>
    <source>
        <strain evidence="4 5">NPDC077409</strain>
    </source>
</reference>
<dbReference type="InterPro" id="IPR036366">
    <property type="entry name" value="PGBDSf"/>
</dbReference>
<comment type="caution">
    <text evidence="4">The sequence shown here is derived from an EMBL/GenBank/DDBJ whole genome shotgun (WGS) entry which is preliminary data.</text>
</comment>
<dbReference type="EMBL" id="JBITWC010000013">
    <property type="protein sequence ID" value="MFI8750274.1"/>
    <property type="molecule type" value="Genomic_DNA"/>
</dbReference>
<feature type="transmembrane region" description="Helical" evidence="2">
    <location>
        <begin position="288"/>
        <end position="313"/>
    </location>
</feature>
<evidence type="ECO:0000256" key="2">
    <source>
        <dbReference type="SAM" id="Phobius"/>
    </source>
</evidence>
<dbReference type="InterPro" id="IPR002477">
    <property type="entry name" value="Peptidoglycan-bd-like"/>
</dbReference>
<dbReference type="CDD" id="cd00009">
    <property type="entry name" value="AAA"/>
    <property type="match status" value="1"/>
</dbReference>
<evidence type="ECO:0000259" key="3">
    <source>
        <dbReference type="SMART" id="SM00382"/>
    </source>
</evidence>